<organism evidence="1 2">
    <name type="scientific">Schistosoma margrebowiei</name>
    <dbReference type="NCBI Taxonomy" id="48269"/>
    <lineage>
        <taxon>Eukaryota</taxon>
        <taxon>Metazoa</taxon>
        <taxon>Spiralia</taxon>
        <taxon>Lophotrochozoa</taxon>
        <taxon>Platyhelminthes</taxon>
        <taxon>Trematoda</taxon>
        <taxon>Digenea</taxon>
        <taxon>Strigeidida</taxon>
        <taxon>Schistosomatoidea</taxon>
        <taxon>Schistosomatidae</taxon>
        <taxon>Schistosoma</taxon>
    </lineage>
</organism>
<sequence length="260" mass="30556">MMKYDDEEFLKGSFHLLFQNYLKTNEEEKHKMFHLFRQTPIDVLSMEWLISEPCTIEARAYLIDNILPQVVLGLEFILKEATRRNLITRDLLDETNYRAGLDRNFNPVNRLAEYLMRNNHKHNHFSESSPYVRGLRYTLTKLQQETFIQSGNQLAKVKLSADVRRTEEKQKELKTKKEYDGQIAIISSICDSLISPKKNSTSANMIEDVVLTFMELTSILPEEMKQCLVQTFKTQINKDYQTFYDKKQFVKVSEFGNSTL</sequence>
<keyword evidence="2" id="KW-1185">Reference proteome</keyword>
<dbReference type="CDD" id="cd22968">
    <property type="entry name" value="DD_EFCAB5"/>
    <property type="match status" value="1"/>
</dbReference>
<reference evidence="1 2" key="1">
    <citation type="submission" date="2018-11" db="EMBL/GenBank/DDBJ databases">
        <authorList>
            <consortium name="Pathogen Informatics"/>
        </authorList>
    </citation>
    <scope>NUCLEOTIDE SEQUENCE [LARGE SCALE GENOMIC DNA]</scope>
    <source>
        <strain evidence="1 2">Zambia</strain>
    </source>
</reference>
<proteinExistence type="predicted"/>
<dbReference type="PANTHER" id="PTHR46788:SF1">
    <property type="entry name" value="EF-HAND CALCIUM-BINDING DOMAIN-CONTAINING PROTEIN 5"/>
    <property type="match status" value="1"/>
</dbReference>
<gene>
    <name evidence="1" type="ORF">SMRZ_LOCUS24941</name>
</gene>
<dbReference type="Proteomes" id="UP000277204">
    <property type="component" value="Unassembled WGS sequence"/>
</dbReference>
<dbReference type="PANTHER" id="PTHR46788">
    <property type="entry name" value="EF-HAND CALCIUM-BINDING DOMAIN-CONTAINING PROTEIN 5"/>
    <property type="match status" value="1"/>
</dbReference>
<dbReference type="AlphaFoldDB" id="A0A183N9G6"/>
<accession>A0A183N9G6</accession>
<evidence type="ECO:0000313" key="2">
    <source>
        <dbReference type="Proteomes" id="UP000277204"/>
    </source>
</evidence>
<evidence type="ECO:0000313" key="1">
    <source>
        <dbReference type="EMBL" id="VDP53317.1"/>
    </source>
</evidence>
<dbReference type="EMBL" id="UZAI01020817">
    <property type="protein sequence ID" value="VDP53317.1"/>
    <property type="molecule type" value="Genomic_DNA"/>
</dbReference>
<name>A0A183N9G6_9TREM</name>
<dbReference type="STRING" id="48269.A0A183N9G6"/>
<protein>
    <submittedName>
        <fullName evidence="1">Uncharacterized protein</fullName>
    </submittedName>
</protein>